<proteinExistence type="predicted"/>
<protein>
    <submittedName>
        <fullName evidence="1">Uncharacterized protein</fullName>
    </submittedName>
</protein>
<accession>A0ACD3ZCV9</accession>
<reference evidence="1" key="1">
    <citation type="submission" date="2021-11" db="EMBL/GenBank/DDBJ databases">
        <title>Fusarium solani-melongenae Genome sequencing and assembly.</title>
        <authorList>
            <person name="Xie S."/>
            <person name="Huang L."/>
            <person name="Zhang X."/>
        </authorList>
    </citation>
    <scope>NUCLEOTIDE SEQUENCE</scope>
    <source>
        <strain evidence="1">CRI 24-3</strain>
    </source>
</reference>
<evidence type="ECO:0000313" key="1">
    <source>
        <dbReference type="EMBL" id="UPK98676.1"/>
    </source>
</evidence>
<gene>
    <name evidence="1" type="ORF">LCI18_009611</name>
</gene>
<dbReference type="EMBL" id="CP090036">
    <property type="protein sequence ID" value="UPK98676.1"/>
    <property type="molecule type" value="Genomic_DNA"/>
</dbReference>
<dbReference type="Proteomes" id="UP000830768">
    <property type="component" value="Chromosome 8"/>
</dbReference>
<evidence type="ECO:0000313" key="2">
    <source>
        <dbReference type="Proteomes" id="UP000830768"/>
    </source>
</evidence>
<name>A0ACD3ZCV9_FUSSC</name>
<organism evidence="1 2">
    <name type="scientific">Fusarium solani subsp. cucurbitae</name>
    <name type="common">Neocosmosporum cucurbitae</name>
    <dbReference type="NCBI Taxonomy" id="2747967"/>
    <lineage>
        <taxon>Eukaryota</taxon>
        <taxon>Fungi</taxon>
        <taxon>Dikarya</taxon>
        <taxon>Ascomycota</taxon>
        <taxon>Pezizomycotina</taxon>
        <taxon>Sordariomycetes</taxon>
        <taxon>Hypocreomycetidae</taxon>
        <taxon>Hypocreales</taxon>
        <taxon>Nectriaceae</taxon>
        <taxon>Fusarium</taxon>
        <taxon>Fusarium solani species complex</taxon>
    </lineage>
</organism>
<sequence>MSLSGTDSRPASAQAVPGVARSRPYIGRRRQFKRSRNGCLTCRSRRKKCNEEKPRCIGCRRNYLECNWPVEQNHRTSSPSSPRQQDPGQSDLALHSQDALTSPSTEIVSRSAEAESPMKESLWTISFGSFTHLTRSCTLTPESPLLLQHYLTTTATMLPMPANENSFITEIIPAASVDDLLMHSVLVVSGAHMNFEDDSDGATQKATLCHYSSLIRLLRVEFSELQASDIRKLVRLLLILVILCHFEAISGVNGEALFRHLRASREIILKILKHQESTPLAHDLTTHFGLGLELYSYLVVTNCLTPYGLLTERTFPLDHFVTSLDSLSQYQTFGIMFAGLHGLFELIPQASLLFGQRLTEQEAGVDEPSSSCVQLHNTIQSRLQDWNVSQATAHNLYDKDSMTHVSEALRHSIKIYLIAAMQGSSISCPETISQFQSHVDIVFSSGGKLHQSQWTATLMWPFLIAGSCATQQDHQQLLSHTLRHSRYRMKHSIRAANLLQKLWDDPDPQMYGPYGLYLAISQHDVTFGTL</sequence>
<keyword evidence="2" id="KW-1185">Reference proteome</keyword>